<keyword evidence="6 7" id="KW-0472">Membrane</keyword>
<dbReference type="Pfam" id="PF01694">
    <property type="entry name" value="Rhomboid"/>
    <property type="match status" value="1"/>
</dbReference>
<dbReference type="Proteomes" id="UP001449657">
    <property type="component" value="Chromosome"/>
</dbReference>
<dbReference type="SUPFAM" id="SSF144091">
    <property type="entry name" value="Rhomboid-like"/>
    <property type="match status" value="1"/>
</dbReference>
<keyword evidence="3" id="KW-0997">Cell inner membrane</keyword>
<feature type="transmembrane region" description="Helical" evidence="7">
    <location>
        <begin position="126"/>
        <end position="147"/>
    </location>
</feature>
<dbReference type="PANTHER" id="PTHR43066">
    <property type="entry name" value="RHOMBOID-RELATED PROTEIN"/>
    <property type="match status" value="1"/>
</dbReference>
<reference evidence="9 10" key="1">
    <citation type="submission" date="2024-03" db="EMBL/GenBank/DDBJ databases">
        <title>Chitinophaga caseinilytica sp. nov., a casein hydrolysing bacterium isolated from forest soil.</title>
        <authorList>
            <person name="Lee D.S."/>
            <person name="Han D.M."/>
            <person name="Baek J.H."/>
            <person name="Choi D.G."/>
            <person name="Jeon J.H."/>
            <person name="Jeon C.O."/>
        </authorList>
    </citation>
    <scope>NUCLEOTIDE SEQUENCE [LARGE SCALE GENOMIC DNA]</scope>
    <source>
        <strain evidence="9 10">KACC 19118</strain>
    </source>
</reference>
<evidence type="ECO:0000256" key="4">
    <source>
        <dbReference type="ARBA" id="ARBA00022692"/>
    </source>
</evidence>
<evidence type="ECO:0000256" key="7">
    <source>
        <dbReference type="SAM" id="Phobius"/>
    </source>
</evidence>
<keyword evidence="2" id="KW-1003">Cell membrane</keyword>
<evidence type="ECO:0000313" key="10">
    <source>
        <dbReference type="Proteomes" id="UP001449657"/>
    </source>
</evidence>
<dbReference type="InterPro" id="IPR035952">
    <property type="entry name" value="Rhomboid-like_sf"/>
</dbReference>
<evidence type="ECO:0000256" key="5">
    <source>
        <dbReference type="ARBA" id="ARBA00022989"/>
    </source>
</evidence>
<accession>A0ABZ2YZN9</accession>
<evidence type="ECO:0000256" key="1">
    <source>
        <dbReference type="ARBA" id="ARBA00004141"/>
    </source>
</evidence>
<comment type="subcellular location">
    <subcellularLocation>
        <location evidence="1">Membrane</location>
        <topology evidence="1">Multi-pass membrane protein</topology>
    </subcellularLocation>
</comment>
<dbReference type="PANTHER" id="PTHR43066:SF26">
    <property type="entry name" value="RHOMBOID PROTEASE GLPG"/>
    <property type="match status" value="1"/>
</dbReference>
<name>A0ABZ2YZN9_9BACT</name>
<dbReference type="InterPro" id="IPR022764">
    <property type="entry name" value="Peptidase_S54_rhomboid_dom"/>
</dbReference>
<keyword evidence="4 7" id="KW-0812">Transmembrane</keyword>
<feature type="domain" description="Peptidase S54 rhomboid" evidence="8">
    <location>
        <begin position="57"/>
        <end position="204"/>
    </location>
</feature>
<feature type="transmembrane region" description="Helical" evidence="7">
    <location>
        <begin position="72"/>
        <end position="93"/>
    </location>
</feature>
<protein>
    <submittedName>
        <fullName evidence="9">Rhomboid family intramembrane serine protease</fullName>
        <ecNumber evidence="9">3.4.21.105</ecNumber>
    </submittedName>
</protein>
<evidence type="ECO:0000256" key="3">
    <source>
        <dbReference type="ARBA" id="ARBA00022519"/>
    </source>
</evidence>
<keyword evidence="9" id="KW-0645">Protease</keyword>
<dbReference type="Gene3D" id="1.20.1540.10">
    <property type="entry name" value="Rhomboid-like"/>
    <property type="match status" value="1"/>
</dbReference>
<evidence type="ECO:0000313" key="9">
    <source>
        <dbReference type="EMBL" id="WZN44838.1"/>
    </source>
</evidence>
<dbReference type="EC" id="3.4.21.105" evidence="9"/>
<organism evidence="9 10">
    <name type="scientific">Chitinophaga caseinilytica</name>
    <dbReference type="NCBI Taxonomy" id="2267521"/>
    <lineage>
        <taxon>Bacteria</taxon>
        <taxon>Pseudomonadati</taxon>
        <taxon>Bacteroidota</taxon>
        <taxon>Chitinophagia</taxon>
        <taxon>Chitinophagales</taxon>
        <taxon>Chitinophagaceae</taxon>
        <taxon>Chitinophaga</taxon>
    </lineage>
</organism>
<dbReference type="RefSeq" id="WP_341839601.1">
    <property type="nucleotide sequence ID" value="NZ_CP149792.1"/>
</dbReference>
<evidence type="ECO:0000256" key="6">
    <source>
        <dbReference type="ARBA" id="ARBA00023136"/>
    </source>
</evidence>
<dbReference type="GO" id="GO:0006508">
    <property type="term" value="P:proteolysis"/>
    <property type="evidence" value="ECO:0007669"/>
    <property type="project" value="UniProtKB-KW"/>
</dbReference>
<keyword evidence="10" id="KW-1185">Reference proteome</keyword>
<evidence type="ECO:0000256" key="2">
    <source>
        <dbReference type="ARBA" id="ARBA00022475"/>
    </source>
</evidence>
<dbReference type="EMBL" id="CP150096">
    <property type="protein sequence ID" value="WZN44838.1"/>
    <property type="molecule type" value="Genomic_DNA"/>
</dbReference>
<keyword evidence="9" id="KW-0378">Hydrolase</keyword>
<feature type="transmembrane region" description="Helical" evidence="7">
    <location>
        <begin position="9"/>
        <end position="34"/>
    </location>
</feature>
<keyword evidence="5 7" id="KW-1133">Transmembrane helix</keyword>
<feature type="transmembrane region" description="Helical" evidence="7">
    <location>
        <begin position="154"/>
        <end position="177"/>
    </location>
</feature>
<evidence type="ECO:0000259" key="8">
    <source>
        <dbReference type="Pfam" id="PF01694"/>
    </source>
</evidence>
<dbReference type="GO" id="GO:0008233">
    <property type="term" value="F:peptidase activity"/>
    <property type="evidence" value="ECO:0007669"/>
    <property type="project" value="UniProtKB-KW"/>
</dbReference>
<sequence length="219" mass="25577">MRSITINDYIYGLITIQLMSITLIIIVITSLVSITTFTRPGDMEKLSFWPYQVNHRNQYYRFFTSGLVHRDFMHLFFNMLSLYFFGDYISFYFERVLGSVYYFPLLYVLGLVLPDVANYFKYKDVYGYQSIGASGAVSAVLFSCVLFDPWQKIGLYFFIPMWFILYAVLYLVYSAYMSRRGGDGIDHSAHFWGAVLGLVFPIVIKPAVFTYFLQRLLNP</sequence>
<gene>
    <name evidence="9" type="ORF">WJU22_18230</name>
</gene>
<proteinExistence type="predicted"/>
<feature type="transmembrane region" description="Helical" evidence="7">
    <location>
        <begin position="100"/>
        <end position="120"/>
    </location>
</feature>
<feature type="transmembrane region" description="Helical" evidence="7">
    <location>
        <begin position="189"/>
        <end position="213"/>
    </location>
</feature>